<keyword evidence="11" id="KW-0325">Glycoprotein</keyword>
<organism evidence="17 18">
    <name type="scientific">Odocoileus virginianus</name>
    <name type="common">White-tailed deer</name>
    <dbReference type="NCBI Taxonomy" id="9874"/>
    <lineage>
        <taxon>Eukaryota</taxon>
        <taxon>Metazoa</taxon>
        <taxon>Chordata</taxon>
        <taxon>Craniata</taxon>
        <taxon>Vertebrata</taxon>
        <taxon>Euteleostomi</taxon>
        <taxon>Mammalia</taxon>
        <taxon>Eutheria</taxon>
        <taxon>Laurasiatheria</taxon>
        <taxon>Artiodactyla</taxon>
        <taxon>Ruminantia</taxon>
        <taxon>Pecora</taxon>
        <taxon>Cervidae</taxon>
        <taxon>Odocoileinae</taxon>
        <taxon>Odocoileus</taxon>
    </lineage>
</organism>
<evidence type="ECO:0000256" key="1">
    <source>
        <dbReference type="ARBA" id="ARBA00004651"/>
    </source>
</evidence>
<keyword evidence="9 13" id="KW-1015">Disulfide bond</keyword>
<feature type="transmembrane region" description="Helical" evidence="14">
    <location>
        <begin position="416"/>
        <end position="437"/>
    </location>
</feature>
<keyword evidence="7" id="KW-0297">G-protein coupled receptor</keyword>
<dbReference type="PROSITE" id="PS50068">
    <property type="entry name" value="LDLRA_2"/>
    <property type="match status" value="1"/>
</dbReference>
<evidence type="ECO:0000256" key="15">
    <source>
        <dbReference type="SAM" id="SignalP"/>
    </source>
</evidence>
<dbReference type="Gene3D" id="3.80.10.10">
    <property type="entry name" value="Ribonuclease Inhibitor"/>
    <property type="match status" value="1"/>
</dbReference>
<dbReference type="Pfam" id="PF00057">
    <property type="entry name" value="Ldl_recept_a"/>
    <property type="match status" value="1"/>
</dbReference>
<dbReference type="PRINTS" id="PR00237">
    <property type="entry name" value="GPCRRHODOPSN"/>
</dbReference>
<dbReference type="CDD" id="cd15965">
    <property type="entry name" value="7tmA_RXFP1_LGR7"/>
    <property type="match status" value="1"/>
</dbReference>
<evidence type="ECO:0000256" key="3">
    <source>
        <dbReference type="ARBA" id="ARBA00022614"/>
    </source>
</evidence>
<dbReference type="PRINTS" id="PR01739">
    <property type="entry name" value="RELAXINR"/>
</dbReference>
<evidence type="ECO:0000259" key="16">
    <source>
        <dbReference type="PROSITE" id="PS50262"/>
    </source>
</evidence>
<dbReference type="PROSITE" id="PS50262">
    <property type="entry name" value="G_PROTEIN_RECEP_F1_2"/>
    <property type="match status" value="1"/>
</dbReference>
<protein>
    <submittedName>
        <fullName evidence="18">Relaxin receptor 1 isoform X4</fullName>
    </submittedName>
</protein>
<dbReference type="Gene3D" id="4.10.400.10">
    <property type="entry name" value="Low-density Lipoprotein Receptor"/>
    <property type="match status" value="1"/>
</dbReference>
<dbReference type="InterPro" id="IPR017452">
    <property type="entry name" value="GPCR_Rhodpsn_7TM"/>
</dbReference>
<feature type="chain" id="PRO_5045037952" evidence="15">
    <location>
        <begin position="23"/>
        <end position="687"/>
    </location>
</feature>
<keyword evidence="3" id="KW-0433">Leucine-rich repeat</keyword>
<dbReference type="Pfam" id="PF13855">
    <property type="entry name" value="LRR_8"/>
    <property type="match status" value="2"/>
</dbReference>
<evidence type="ECO:0000256" key="10">
    <source>
        <dbReference type="ARBA" id="ARBA00023170"/>
    </source>
</evidence>
<evidence type="ECO:0000256" key="14">
    <source>
        <dbReference type="SAM" id="Phobius"/>
    </source>
</evidence>
<dbReference type="Pfam" id="PF00001">
    <property type="entry name" value="7tm_1"/>
    <property type="match status" value="1"/>
</dbReference>
<keyword evidence="17" id="KW-1185">Reference proteome</keyword>
<dbReference type="InterPro" id="IPR036055">
    <property type="entry name" value="LDL_receptor-like_sf"/>
</dbReference>
<dbReference type="SUPFAM" id="SSF81321">
    <property type="entry name" value="Family A G protein-coupled receptor-like"/>
    <property type="match status" value="1"/>
</dbReference>
<dbReference type="PROSITE" id="PS51450">
    <property type="entry name" value="LRR"/>
    <property type="match status" value="2"/>
</dbReference>
<dbReference type="InterPro" id="IPR032675">
    <property type="entry name" value="LRR_dom_sf"/>
</dbReference>
<keyword evidence="8 14" id="KW-0472">Membrane</keyword>
<feature type="signal peptide" evidence="15">
    <location>
        <begin position="1"/>
        <end position="22"/>
    </location>
</feature>
<feature type="transmembrane region" description="Helical" evidence="14">
    <location>
        <begin position="458"/>
        <end position="476"/>
    </location>
</feature>
<dbReference type="Gene3D" id="1.20.1070.10">
    <property type="entry name" value="Rhodopsin 7-helix transmembrane proteins"/>
    <property type="match status" value="1"/>
</dbReference>
<proteinExistence type="predicted"/>
<comment type="caution">
    <text evidence="13">Lacks conserved residue(s) required for the propagation of feature annotation.</text>
</comment>
<feature type="transmembrane region" description="Helical" evidence="14">
    <location>
        <begin position="590"/>
        <end position="612"/>
    </location>
</feature>
<dbReference type="GeneID" id="110142344"/>
<evidence type="ECO:0000256" key="7">
    <source>
        <dbReference type="ARBA" id="ARBA00023040"/>
    </source>
</evidence>
<evidence type="ECO:0000256" key="8">
    <source>
        <dbReference type="ARBA" id="ARBA00023136"/>
    </source>
</evidence>
<feature type="transmembrane region" description="Helical" evidence="14">
    <location>
        <begin position="559"/>
        <end position="584"/>
    </location>
</feature>
<dbReference type="InterPro" id="IPR002172">
    <property type="entry name" value="LDrepeatLR_classA_rpt"/>
</dbReference>
<evidence type="ECO:0000256" key="11">
    <source>
        <dbReference type="ARBA" id="ARBA00023180"/>
    </source>
</evidence>
<dbReference type="InterPro" id="IPR023415">
    <property type="entry name" value="LDLR_class-A_CS"/>
</dbReference>
<reference evidence="17" key="1">
    <citation type="journal article" date="2022" name="J. Hered.">
        <title>A De Novo Chromosome-Level Genome Assembly of the White-Tailed Deer, Odocoileus Virginianus.</title>
        <authorList>
            <person name="London E.W."/>
            <person name="Roca A.L."/>
            <person name="Novakofski J.E."/>
            <person name="Mateus-Pinilla N.E."/>
        </authorList>
    </citation>
    <scope>NUCLEOTIDE SEQUENCE [LARGE SCALE GENOMIC DNA]</scope>
</reference>
<dbReference type="SMART" id="SM00192">
    <property type="entry name" value="LDLa"/>
    <property type="match status" value="1"/>
</dbReference>
<evidence type="ECO:0000256" key="9">
    <source>
        <dbReference type="ARBA" id="ARBA00023157"/>
    </source>
</evidence>
<keyword evidence="6 14" id="KW-1133">Transmembrane helix</keyword>
<keyword evidence="12" id="KW-0807">Transducer</keyword>
<dbReference type="InterPro" id="IPR000276">
    <property type="entry name" value="GPCR_Rhodpsn"/>
</dbReference>
<name>A0ABM4IT89_ODOVR</name>
<feature type="transmembrane region" description="Helical" evidence="14">
    <location>
        <begin position="370"/>
        <end position="393"/>
    </location>
</feature>
<evidence type="ECO:0000256" key="2">
    <source>
        <dbReference type="ARBA" id="ARBA00022475"/>
    </source>
</evidence>
<evidence type="ECO:0000313" key="18">
    <source>
        <dbReference type="RefSeq" id="XP_070331032.1"/>
    </source>
</evidence>
<feature type="domain" description="G-protein coupled receptors family 1 profile" evidence="16">
    <location>
        <begin position="351"/>
        <end position="610"/>
    </location>
</feature>
<gene>
    <name evidence="18" type="primary">RXFP1</name>
</gene>
<dbReference type="InterPro" id="IPR008112">
    <property type="entry name" value="Relaxin_rcpt"/>
</dbReference>
<dbReference type="PANTHER" id="PTHR24372">
    <property type="entry name" value="GLYCOPROTEIN HORMONE RECEPTOR"/>
    <property type="match status" value="1"/>
</dbReference>
<comment type="subcellular location">
    <subcellularLocation>
        <location evidence="1">Cell membrane</location>
        <topology evidence="1">Multi-pass membrane protein</topology>
    </subcellularLocation>
</comment>
<accession>A0ABM4IT89</accession>
<dbReference type="PROSITE" id="PS01209">
    <property type="entry name" value="LDLRA_1"/>
    <property type="match status" value="1"/>
</dbReference>
<dbReference type="PANTHER" id="PTHR24372:SF68">
    <property type="entry name" value="RELAXIN RECEPTOR 1"/>
    <property type="match status" value="1"/>
</dbReference>
<dbReference type="SUPFAM" id="SSF57424">
    <property type="entry name" value="LDL receptor-like module"/>
    <property type="match status" value="1"/>
</dbReference>
<dbReference type="SUPFAM" id="SSF52058">
    <property type="entry name" value="L domain-like"/>
    <property type="match status" value="1"/>
</dbReference>
<keyword evidence="4 14" id="KW-0812">Transmembrane</keyword>
<evidence type="ECO:0000256" key="12">
    <source>
        <dbReference type="ARBA" id="ARBA00023224"/>
    </source>
</evidence>
<keyword evidence="2" id="KW-1003">Cell membrane</keyword>
<feature type="transmembrane region" description="Helical" evidence="14">
    <location>
        <begin position="339"/>
        <end position="358"/>
    </location>
</feature>
<keyword evidence="10 18" id="KW-0675">Receptor</keyword>
<feature type="disulfide bond" evidence="13">
    <location>
        <begin position="47"/>
        <end position="62"/>
    </location>
</feature>
<dbReference type="Proteomes" id="UP001652640">
    <property type="component" value="Chromosome 12"/>
</dbReference>
<evidence type="ECO:0000256" key="13">
    <source>
        <dbReference type="PROSITE-ProRule" id="PRU00124"/>
    </source>
</evidence>
<dbReference type="SMART" id="SM00369">
    <property type="entry name" value="LRR_TYP"/>
    <property type="match status" value="7"/>
</dbReference>
<dbReference type="CDD" id="cd00112">
    <property type="entry name" value="LDLa"/>
    <property type="match status" value="1"/>
</dbReference>
<reference evidence="18" key="2">
    <citation type="submission" date="2025-08" db="UniProtKB">
        <authorList>
            <consortium name="RefSeq"/>
        </authorList>
    </citation>
    <scope>IDENTIFICATION</scope>
    <source>
        <tissue evidence="18">Tongue muscle</tissue>
    </source>
</reference>
<evidence type="ECO:0000256" key="4">
    <source>
        <dbReference type="ARBA" id="ARBA00022692"/>
    </source>
</evidence>
<dbReference type="InterPro" id="IPR003591">
    <property type="entry name" value="Leu-rich_rpt_typical-subtyp"/>
</dbReference>
<sequence>MISGPVFLYILIFGKYFAPGRAQNVPCDLGYFPCGNTTKCLPQQLQCNGVDDCENHVDEDNCGDINGWSTQFDRYYGSNYKMTSLYPSIMAETSECLVGSAPMQCICQGLELECDEINLRAVPSVSSNVTFMSLRRNLIRKLPPNVFKRYHGLQTLCLQNNKIRSVSVYAFRGLYNLTKLYLSHNRITLLKPGVFEDLHRLEWLIIEDNHLNRISPLTFYGLNSLILLVLMNNVLTRLPDKSLCQHMPRLHWLNLSYNPIQRIQANQFDNLVKLKSLSLDGIEISNIQQRMFRPLMNLSYIYFKRFQYCGYAPHVRICKPNTDGLSSLEDLLASIIQRVFVWVVSGVTCFGNIFVICMRPCIRSENKLHAMSIISLCCADCLMGIYLFVIGAFDLKFRGEYNKHAQLWMESIHCQLLGSLAILSTEVSVLLLTFLTLEKYICIVYPFRCLRPGKCRTITVLILIWIIGVIVAFIPLSNKEFFKNYYGTNGVCFPLHSEDAESTGAQIYSVAIFLGINLAAFIIIVFSYGSMFYSIHQSAVTANEVQNQVRKEMTLAKRFFFIVFTDALCWIPIFILKFLSLLQVEIPGTITSWVVIFILPINSALNPILYTLTTRPFKEMIHQFWYNYRHRRSIDSKGSQKTYDPSFIWVEMWPMQEMPSELMEPVLFADSSKLSLISQSTRVNSYS</sequence>
<dbReference type="InterPro" id="IPR001611">
    <property type="entry name" value="Leu-rich_rpt"/>
</dbReference>
<dbReference type="RefSeq" id="XP_070331032.1">
    <property type="nucleotide sequence ID" value="XM_070474931.1"/>
</dbReference>
<keyword evidence="5" id="KW-0677">Repeat</keyword>
<evidence type="ECO:0000256" key="6">
    <source>
        <dbReference type="ARBA" id="ARBA00022989"/>
    </source>
</evidence>
<feature type="transmembrane region" description="Helical" evidence="14">
    <location>
        <begin position="507"/>
        <end position="528"/>
    </location>
</feature>
<evidence type="ECO:0000256" key="5">
    <source>
        <dbReference type="ARBA" id="ARBA00022737"/>
    </source>
</evidence>
<evidence type="ECO:0000313" key="17">
    <source>
        <dbReference type="Proteomes" id="UP001652640"/>
    </source>
</evidence>
<keyword evidence="15" id="KW-0732">Signal</keyword>